<sequence length="693" mass="75372">PLGPREIEIAVKAVGVNFKNVMVALGQIPDTSLGQECSGVVTAVGTEISPQDFSVGDHAFRNFARGNKSSVYKIPETMTFATAATIPVTFATAYYSLFHLARLAADESVLIHAAAGGVGQAAIQLAKTRTSASNIFVTVSSDEKRSLLIEQYGILETHIFSSRHKSFVQGIKRMTSGRGVDVVLNSLAGDFLKESLGCVAPLGRFIEIGKKDIYLRSDISLSRFLRSISFLSVDLGVIVRECEPLMEEIITQAMRVYLHGTMQPAQPLTAFKGSQIEEAFRFLQNGRSSGKSVIEFGSDDKIPVVPSSKPTWGFDPNATYVIAGGSGGLGRSVARWMAARNAKHILLLSRSGTTSEAVQSLITELTELGTLVAAPSCDVSDEKALKSVLEEYAATLPPIKSRIQGSMVLRDGLFEAMSHDDFHAVLKPKVQGTWNLHHLLPRYMDFFLILSSTGGVFGSRGQSNYAAASTYQDAFAKYRVGLGEKCVSLDLGLMLAVGFAAERQHITEKLVSAGYEGIHEIEFHALLDYFCDPGRPIDDADTVQTVTGVAVPASLNARGLGDIFWMSKPLFGGLRQMDRQTIISDKNPENKIDYRALFEQAPTDEAAGTIITKALTKKLSTALNMPVTDIEPEKPVYAYGVDSLVAVEVRYWFLKEFKAQVAVFEILRSESIAKLSLFVASKAQLRHVKMDAS</sequence>
<dbReference type="GO" id="GO:1901336">
    <property type="term" value="P:lactone biosynthetic process"/>
    <property type="evidence" value="ECO:0007669"/>
    <property type="project" value="UniProtKB-ARBA"/>
</dbReference>
<keyword evidence="7" id="KW-1185">Reference proteome</keyword>
<feature type="domain" description="Carrier" evidence="5">
    <location>
        <begin position="606"/>
        <end position="683"/>
    </location>
</feature>
<dbReference type="Pfam" id="PF08240">
    <property type="entry name" value="ADH_N"/>
    <property type="match status" value="1"/>
</dbReference>
<dbReference type="InterPro" id="IPR013149">
    <property type="entry name" value="ADH-like_C"/>
</dbReference>
<evidence type="ECO:0000313" key="7">
    <source>
        <dbReference type="Proteomes" id="UP000244855"/>
    </source>
</evidence>
<evidence type="ECO:0000256" key="2">
    <source>
        <dbReference type="ARBA" id="ARBA00022553"/>
    </source>
</evidence>
<dbReference type="Gene3D" id="3.90.180.10">
    <property type="entry name" value="Medium-chain alcohol dehydrogenases, catalytic domain"/>
    <property type="match status" value="1"/>
</dbReference>
<dbReference type="Gene3D" id="1.10.1200.10">
    <property type="entry name" value="ACP-like"/>
    <property type="match status" value="1"/>
</dbReference>
<keyword evidence="2" id="KW-0597">Phosphoprotein</keyword>
<dbReference type="PANTHER" id="PTHR43775:SF29">
    <property type="entry name" value="ASPERFURANONE POLYKETIDE SYNTHASE AFOG-RELATED"/>
    <property type="match status" value="1"/>
</dbReference>
<dbReference type="InterPro" id="IPR011032">
    <property type="entry name" value="GroES-like_sf"/>
</dbReference>
<dbReference type="PANTHER" id="PTHR43775">
    <property type="entry name" value="FATTY ACID SYNTHASE"/>
    <property type="match status" value="1"/>
</dbReference>
<dbReference type="GO" id="GO:0016491">
    <property type="term" value="F:oxidoreductase activity"/>
    <property type="evidence" value="ECO:0007669"/>
    <property type="project" value="InterPro"/>
</dbReference>
<dbReference type="STRING" id="97972.A0A2V1DXB8"/>
<dbReference type="SUPFAM" id="SSF47336">
    <property type="entry name" value="ACP-like"/>
    <property type="match status" value="1"/>
</dbReference>
<dbReference type="GO" id="GO:0031177">
    <property type="term" value="F:phosphopantetheine binding"/>
    <property type="evidence" value="ECO:0007669"/>
    <property type="project" value="InterPro"/>
</dbReference>
<dbReference type="InterPro" id="IPR050091">
    <property type="entry name" value="PKS_NRPS_Biosynth_Enz"/>
</dbReference>
<proteinExistence type="predicted"/>
<dbReference type="GO" id="GO:0006633">
    <property type="term" value="P:fatty acid biosynthetic process"/>
    <property type="evidence" value="ECO:0007669"/>
    <property type="project" value="TreeGrafter"/>
</dbReference>
<dbReference type="PROSITE" id="PS01162">
    <property type="entry name" value="QOR_ZETA_CRYSTAL"/>
    <property type="match status" value="1"/>
</dbReference>
<dbReference type="FunFam" id="3.40.50.720:FF:000209">
    <property type="entry name" value="Polyketide synthase Pks12"/>
    <property type="match status" value="1"/>
</dbReference>
<dbReference type="SMART" id="SM00823">
    <property type="entry name" value="PKS_PP"/>
    <property type="match status" value="1"/>
</dbReference>
<name>A0A2V1DXB8_9PLEO</name>
<evidence type="ECO:0000256" key="3">
    <source>
        <dbReference type="ARBA" id="ARBA00022679"/>
    </source>
</evidence>
<dbReference type="InterPro" id="IPR013154">
    <property type="entry name" value="ADH-like_N"/>
</dbReference>
<evidence type="ECO:0000256" key="1">
    <source>
        <dbReference type="ARBA" id="ARBA00022450"/>
    </source>
</evidence>
<dbReference type="OrthoDB" id="329835at2759"/>
<dbReference type="Proteomes" id="UP000244855">
    <property type="component" value="Unassembled WGS sequence"/>
</dbReference>
<protein>
    <submittedName>
        <fullName evidence="6">KR-domain-containing protein</fullName>
    </submittedName>
</protein>
<evidence type="ECO:0000256" key="4">
    <source>
        <dbReference type="ARBA" id="ARBA00023268"/>
    </source>
</evidence>
<dbReference type="PROSITE" id="PS50075">
    <property type="entry name" value="CARRIER"/>
    <property type="match status" value="1"/>
</dbReference>
<reference evidence="6 7" key="1">
    <citation type="journal article" date="2018" name="Sci. Rep.">
        <title>Comparative genomics provides insights into the lifestyle and reveals functional heterogeneity of dark septate endophytic fungi.</title>
        <authorList>
            <person name="Knapp D.G."/>
            <person name="Nemeth J.B."/>
            <person name="Barry K."/>
            <person name="Hainaut M."/>
            <person name="Henrissat B."/>
            <person name="Johnson J."/>
            <person name="Kuo A."/>
            <person name="Lim J.H.P."/>
            <person name="Lipzen A."/>
            <person name="Nolan M."/>
            <person name="Ohm R.A."/>
            <person name="Tamas L."/>
            <person name="Grigoriev I.V."/>
            <person name="Spatafora J.W."/>
            <person name="Nagy L.G."/>
            <person name="Kovacs G.M."/>
        </authorList>
    </citation>
    <scope>NUCLEOTIDE SEQUENCE [LARGE SCALE GENOMIC DNA]</scope>
    <source>
        <strain evidence="6 7">DSE2036</strain>
    </source>
</reference>
<dbReference type="InterPro" id="IPR002364">
    <property type="entry name" value="Quin_OxRdtase/zeta-crystal_CS"/>
</dbReference>
<feature type="non-terminal residue" evidence="6">
    <location>
        <position position="1"/>
    </location>
</feature>
<dbReference type="InterPro" id="IPR020806">
    <property type="entry name" value="PKS_PP-bd"/>
</dbReference>
<dbReference type="AlphaFoldDB" id="A0A2V1DXB8"/>
<evidence type="ECO:0000313" key="6">
    <source>
        <dbReference type="EMBL" id="PVI01490.1"/>
    </source>
</evidence>
<dbReference type="SMART" id="SM00822">
    <property type="entry name" value="PKS_KR"/>
    <property type="match status" value="1"/>
</dbReference>
<dbReference type="SUPFAM" id="SSF51735">
    <property type="entry name" value="NAD(P)-binding Rossmann-fold domains"/>
    <property type="match status" value="2"/>
</dbReference>
<dbReference type="SUPFAM" id="SSF50129">
    <property type="entry name" value="GroES-like"/>
    <property type="match status" value="1"/>
</dbReference>
<dbReference type="InterPro" id="IPR036736">
    <property type="entry name" value="ACP-like_sf"/>
</dbReference>
<keyword evidence="1" id="KW-0596">Phosphopantetheine</keyword>
<gene>
    <name evidence="6" type="ORF">DM02DRAFT_705154</name>
</gene>
<dbReference type="EMBL" id="KZ805357">
    <property type="protein sequence ID" value="PVI01490.1"/>
    <property type="molecule type" value="Genomic_DNA"/>
</dbReference>
<dbReference type="GO" id="GO:0008270">
    <property type="term" value="F:zinc ion binding"/>
    <property type="evidence" value="ECO:0007669"/>
    <property type="project" value="InterPro"/>
</dbReference>
<dbReference type="InterPro" id="IPR013968">
    <property type="entry name" value="PKS_KR"/>
</dbReference>
<keyword evidence="4" id="KW-0511">Multifunctional enzyme</keyword>
<dbReference type="CDD" id="cd05195">
    <property type="entry name" value="enoyl_red"/>
    <property type="match status" value="1"/>
</dbReference>
<organism evidence="6 7">
    <name type="scientific">Periconia macrospinosa</name>
    <dbReference type="NCBI Taxonomy" id="97972"/>
    <lineage>
        <taxon>Eukaryota</taxon>
        <taxon>Fungi</taxon>
        <taxon>Dikarya</taxon>
        <taxon>Ascomycota</taxon>
        <taxon>Pezizomycotina</taxon>
        <taxon>Dothideomycetes</taxon>
        <taxon>Pleosporomycetidae</taxon>
        <taxon>Pleosporales</taxon>
        <taxon>Massarineae</taxon>
        <taxon>Periconiaceae</taxon>
        <taxon>Periconia</taxon>
    </lineage>
</organism>
<dbReference type="Gene3D" id="3.40.50.720">
    <property type="entry name" value="NAD(P)-binding Rossmann-like Domain"/>
    <property type="match status" value="2"/>
</dbReference>
<evidence type="ECO:0000259" key="5">
    <source>
        <dbReference type="PROSITE" id="PS50075"/>
    </source>
</evidence>
<dbReference type="InterPro" id="IPR036291">
    <property type="entry name" value="NAD(P)-bd_dom_sf"/>
</dbReference>
<dbReference type="InterPro" id="IPR009081">
    <property type="entry name" value="PP-bd_ACP"/>
</dbReference>
<dbReference type="InterPro" id="IPR020843">
    <property type="entry name" value="ER"/>
</dbReference>
<dbReference type="InterPro" id="IPR057326">
    <property type="entry name" value="KR_dom"/>
</dbReference>
<dbReference type="GO" id="GO:0004312">
    <property type="term" value="F:fatty acid synthase activity"/>
    <property type="evidence" value="ECO:0007669"/>
    <property type="project" value="TreeGrafter"/>
</dbReference>
<dbReference type="Pfam" id="PF23297">
    <property type="entry name" value="ACP_SdgA_C"/>
    <property type="match status" value="1"/>
</dbReference>
<dbReference type="Pfam" id="PF00107">
    <property type="entry name" value="ADH_zinc_N"/>
    <property type="match status" value="1"/>
</dbReference>
<accession>A0A2V1DXB8</accession>
<dbReference type="SMART" id="SM00829">
    <property type="entry name" value="PKS_ER"/>
    <property type="match status" value="1"/>
</dbReference>
<keyword evidence="3" id="KW-0808">Transferase</keyword>
<dbReference type="Pfam" id="PF08659">
    <property type="entry name" value="KR"/>
    <property type="match status" value="1"/>
</dbReference>
<dbReference type="GO" id="GO:0044550">
    <property type="term" value="P:secondary metabolite biosynthetic process"/>
    <property type="evidence" value="ECO:0007669"/>
    <property type="project" value="TreeGrafter"/>
</dbReference>